<organism evidence="2 3">
    <name type="scientific">Termititenax aidoneus</name>
    <dbReference type="NCBI Taxonomy" id="2218524"/>
    <lineage>
        <taxon>Bacteria</taxon>
        <taxon>Bacillati</taxon>
        <taxon>Candidatus Margulisiibacteriota</taxon>
        <taxon>Candidatus Termititenacia</taxon>
        <taxon>Candidatus Termititenacales</taxon>
        <taxon>Candidatus Termititenacaceae</taxon>
        <taxon>Candidatus Termititenax</taxon>
    </lineage>
</organism>
<dbReference type="Proteomes" id="UP000269352">
    <property type="component" value="Unassembled WGS sequence"/>
</dbReference>
<keyword evidence="1" id="KW-0472">Membrane</keyword>
<sequence>MLLSLLVGAYIAIGEKYNASEATCALLVLNSFFLGLAFVVYGLTEIF</sequence>
<protein>
    <submittedName>
        <fullName evidence="2">Uncharacterized protein</fullName>
    </submittedName>
</protein>
<evidence type="ECO:0000256" key="1">
    <source>
        <dbReference type="SAM" id="Phobius"/>
    </source>
</evidence>
<keyword evidence="1" id="KW-0812">Transmembrane</keyword>
<gene>
    <name evidence="2" type="ORF">NO1_0547</name>
</gene>
<evidence type="ECO:0000313" key="2">
    <source>
        <dbReference type="EMBL" id="GBR73107.1"/>
    </source>
</evidence>
<evidence type="ECO:0000313" key="3">
    <source>
        <dbReference type="Proteomes" id="UP000269352"/>
    </source>
</evidence>
<accession>A0A388T910</accession>
<dbReference type="EMBL" id="BGZN01000006">
    <property type="protein sequence ID" value="GBR73107.1"/>
    <property type="molecule type" value="Genomic_DNA"/>
</dbReference>
<proteinExistence type="predicted"/>
<keyword evidence="1" id="KW-1133">Transmembrane helix</keyword>
<reference evidence="2 3" key="1">
    <citation type="journal article" date="2019" name="ISME J.">
        <title>Genome analyses of uncultured TG2/ZB3 bacteria in 'Margulisbacteria' specifically attached to ectosymbiotic spirochetes of protists in the termite gut.</title>
        <authorList>
            <person name="Utami Y.D."/>
            <person name="Kuwahara H."/>
            <person name="Igai K."/>
            <person name="Murakami T."/>
            <person name="Sugaya K."/>
            <person name="Morikawa T."/>
            <person name="Nagura Y."/>
            <person name="Yuki M."/>
            <person name="Deevong P."/>
            <person name="Inoue T."/>
            <person name="Kihara K."/>
            <person name="Lo N."/>
            <person name="Yamada A."/>
            <person name="Ohkuma M."/>
            <person name="Hongoh Y."/>
        </authorList>
    </citation>
    <scope>NUCLEOTIDE SEQUENCE [LARGE SCALE GENOMIC DNA]</scope>
    <source>
        <strain evidence="2">NkOx7-01</strain>
    </source>
</reference>
<keyword evidence="3" id="KW-1185">Reference proteome</keyword>
<feature type="transmembrane region" description="Helical" evidence="1">
    <location>
        <begin position="24"/>
        <end position="44"/>
    </location>
</feature>
<comment type="caution">
    <text evidence="2">The sequence shown here is derived from an EMBL/GenBank/DDBJ whole genome shotgun (WGS) entry which is preliminary data.</text>
</comment>
<dbReference type="AlphaFoldDB" id="A0A388T910"/>
<name>A0A388T910_TERA1</name>